<dbReference type="PANTHER" id="PTHR18945">
    <property type="entry name" value="NEUROTRANSMITTER GATED ION CHANNEL"/>
    <property type="match status" value="1"/>
</dbReference>
<dbReference type="InterPro" id="IPR006028">
    <property type="entry name" value="GABAA/Glycine_rcpt"/>
</dbReference>
<keyword evidence="15" id="KW-1185">Reference proteome</keyword>
<evidence type="ECO:0000259" key="12">
    <source>
        <dbReference type="Pfam" id="PF02931"/>
    </source>
</evidence>
<feature type="domain" description="Neurotransmitter-gated ion-channel transmembrane" evidence="13">
    <location>
        <begin position="666"/>
        <end position="749"/>
    </location>
</feature>
<dbReference type="PRINTS" id="PR00252">
    <property type="entry name" value="NRIONCHANNEL"/>
</dbReference>
<dbReference type="CDD" id="cd19049">
    <property type="entry name" value="LGIC_TM_anion"/>
    <property type="match status" value="1"/>
</dbReference>
<keyword evidence="3 11" id="KW-0813">Transport</keyword>
<evidence type="ECO:0000256" key="1">
    <source>
        <dbReference type="ARBA" id="ARBA00004141"/>
    </source>
</evidence>
<feature type="transmembrane region" description="Helical" evidence="11">
    <location>
        <begin position="232"/>
        <end position="254"/>
    </location>
</feature>
<gene>
    <name evidence="14" type="ORF">PLOB_00031955</name>
</gene>
<dbReference type="Gene3D" id="2.70.170.10">
    <property type="entry name" value="Neurotransmitter-gated ion-channel ligand-binding domain"/>
    <property type="match status" value="2"/>
</dbReference>
<comment type="subcellular location">
    <subcellularLocation>
        <location evidence="2">Cell membrane</location>
    </subcellularLocation>
    <subcellularLocation>
        <location evidence="1">Membrane</location>
        <topology evidence="1">Multi-pass membrane protein</topology>
    </subcellularLocation>
</comment>
<evidence type="ECO:0000256" key="2">
    <source>
        <dbReference type="ARBA" id="ARBA00004236"/>
    </source>
</evidence>
<evidence type="ECO:0000256" key="5">
    <source>
        <dbReference type="ARBA" id="ARBA00022692"/>
    </source>
</evidence>
<evidence type="ECO:0000256" key="3">
    <source>
        <dbReference type="ARBA" id="ARBA00022448"/>
    </source>
</evidence>
<name>A0ABN8NY41_9CNID</name>
<protein>
    <submittedName>
        <fullName evidence="14">Uncharacterized protein</fullName>
    </submittedName>
</protein>
<evidence type="ECO:0000256" key="9">
    <source>
        <dbReference type="ARBA" id="ARBA00023136"/>
    </source>
</evidence>
<dbReference type="InterPro" id="IPR006202">
    <property type="entry name" value="Neur_chan_lig-bd"/>
</dbReference>
<dbReference type="Proteomes" id="UP001159405">
    <property type="component" value="Unassembled WGS sequence"/>
</dbReference>
<keyword evidence="6" id="KW-0732">Signal</keyword>
<dbReference type="PROSITE" id="PS00236">
    <property type="entry name" value="NEUROTR_ION_CHANNEL"/>
    <property type="match status" value="2"/>
</dbReference>
<evidence type="ECO:0000256" key="6">
    <source>
        <dbReference type="ARBA" id="ARBA00022729"/>
    </source>
</evidence>
<dbReference type="InterPro" id="IPR018000">
    <property type="entry name" value="Neurotransmitter_ion_chnl_CS"/>
</dbReference>
<feature type="transmembrane region" description="Helical" evidence="11">
    <location>
        <begin position="295"/>
        <end position="314"/>
    </location>
</feature>
<dbReference type="InterPro" id="IPR006029">
    <property type="entry name" value="Neurotrans-gated_channel_TM"/>
</dbReference>
<dbReference type="Pfam" id="PF02931">
    <property type="entry name" value="Neur_chan_LBD"/>
    <property type="match status" value="2"/>
</dbReference>
<sequence>RSLHGDSRDWEQSQQEAANLSATINEILDSYDSKLRPNAGGKCVPVEVKVEIKVVSFGELNEANMEYSMDLFFRQWWYDPRFKHNSSTPFTMAADPTEMFWTPDTYFFNVKKIKYHFVTRENMRVMIYSTGKIYFSARITLTAQCDMDFHLYPMDTQHCSLVIESYAHTTEDIDYRWRRTKTNQGKGIEIVSQEMAQFELTGIETKIKDTENSKGSFARLSVVFSFKRRLDYFVSSVFSPTVTLVILSWCCFWINRHAVPARVSLGITTILTSIVLSGSMNQEMPQVSYIKAQDYFLLVSFGFIFVSFLEYMIVLNSDPRPVWFGWLRSCCVKESGKTSYSTEPDMDLEAETNHTTEHDMIHGRTHVRNGTIPRRIVVSNTEQGATVLLLDKYGQMRNGGKTHINSAAKQELCKKPIRACTHWIDMVSRIIFPASYAAFLNKYKKSMEEAYNLSLAINNNLENYDKKLRPNAGGEPVMVQVEFKVISFGEIIEANMEYSMDIFFRQWWKDPRMRHNSSIPYNIAYDPNKLELWTPDTYFWNMKHAKYHYVTRENMRLKISSDGEIYFSTRITIVAHCDMDLRLYPMDTQHCSLRIESYAHTVADVDYKWKIGKSNGVEIVSSKMAQFDLLRVQTINDASTNSKGSFAKLKAVFSFRRRLDYYISAVYVPEVILVVLSWCTFFITPTAVPARISLSITTILTTILLSSSLNNNIPKVSYIKAVDYFMLTSFGFIFAALVEYIFVLNTPNKMADCCTFLKKKEKDDIAKARGSSDEIILKISASPKKVDLNKSPSKKPPQKASEAQDHWVDKCSRLMFPAMYSIFLIAYVIHYKNKIED</sequence>
<evidence type="ECO:0000256" key="11">
    <source>
        <dbReference type="RuleBase" id="RU000687"/>
    </source>
</evidence>
<dbReference type="Gene3D" id="1.20.58.390">
    <property type="entry name" value="Neurotransmitter-gated ion-channel transmembrane domain"/>
    <property type="match status" value="2"/>
</dbReference>
<accession>A0ABN8NY41</accession>
<keyword evidence="7 11" id="KW-1133">Transmembrane helix</keyword>
<comment type="similarity">
    <text evidence="11">Belongs to the ligand-gated ion channel (TC 1.A.9) family.</text>
</comment>
<feature type="non-terminal residue" evidence="14">
    <location>
        <position position="1"/>
    </location>
</feature>
<keyword evidence="5 11" id="KW-0812">Transmembrane</keyword>
<evidence type="ECO:0000313" key="14">
    <source>
        <dbReference type="EMBL" id="CAH3125673.1"/>
    </source>
</evidence>
<comment type="caution">
    <text evidence="14">The sequence shown here is derived from an EMBL/GenBank/DDBJ whole genome shotgun (WGS) entry which is preliminary data.</text>
</comment>
<feature type="transmembrane region" description="Helical" evidence="11">
    <location>
        <begin position="690"/>
        <end position="709"/>
    </location>
</feature>
<evidence type="ECO:0000256" key="10">
    <source>
        <dbReference type="ARBA" id="ARBA00023303"/>
    </source>
</evidence>
<dbReference type="PRINTS" id="PR00253">
    <property type="entry name" value="GABAARECEPTR"/>
</dbReference>
<keyword evidence="8 11" id="KW-0406">Ion transport</keyword>
<dbReference type="SUPFAM" id="SSF90112">
    <property type="entry name" value="Neurotransmitter-gated ion-channel transmembrane pore"/>
    <property type="match status" value="2"/>
</dbReference>
<dbReference type="CDD" id="cd18990">
    <property type="entry name" value="LGIC_ECD_GABAAR"/>
    <property type="match status" value="2"/>
</dbReference>
<evidence type="ECO:0000256" key="7">
    <source>
        <dbReference type="ARBA" id="ARBA00022989"/>
    </source>
</evidence>
<keyword evidence="10 11" id="KW-0407">Ion channel</keyword>
<keyword evidence="9 11" id="KW-0472">Membrane</keyword>
<organism evidence="14 15">
    <name type="scientific">Porites lobata</name>
    <dbReference type="NCBI Taxonomy" id="104759"/>
    <lineage>
        <taxon>Eukaryota</taxon>
        <taxon>Metazoa</taxon>
        <taxon>Cnidaria</taxon>
        <taxon>Anthozoa</taxon>
        <taxon>Hexacorallia</taxon>
        <taxon>Scleractinia</taxon>
        <taxon>Fungiina</taxon>
        <taxon>Poritidae</taxon>
        <taxon>Porites</taxon>
    </lineage>
</organism>
<feature type="domain" description="Neurotransmitter-gated ion-channel transmembrane" evidence="13">
    <location>
        <begin position="239"/>
        <end position="439"/>
    </location>
</feature>
<feature type="domain" description="Neurotransmitter-gated ion-channel ligand-binding" evidence="12">
    <location>
        <begin position="458"/>
        <end position="658"/>
    </location>
</feature>
<evidence type="ECO:0000259" key="13">
    <source>
        <dbReference type="Pfam" id="PF02932"/>
    </source>
</evidence>
<evidence type="ECO:0000256" key="8">
    <source>
        <dbReference type="ARBA" id="ARBA00023065"/>
    </source>
</evidence>
<evidence type="ECO:0000256" key="4">
    <source>
        <dbReference type="ARBA" id="ARBA00022475"/>
    </source>
</evidence>
<reference evidence="14 15" key="1">
    <citation type="submission" date="2022-05" db="EMBL/GenBank/DDBJ databases">
        <authorList>
            <consortium name="Genoscope - CEA"/>
            <person name="William W."/>
        </authorList>
    </citation>
    <scope>NUCLEOTIDE SEQUENCE [LARGE SCALE GENOMIC DNA]</scope>
</reference>
<dbReference type="InterPro" id="IPR036734">
    <property type="entry name" value="Neur_chan_lig-bd_sf"/>
</dbReference>
<proteinExistence type="inferred from homology"/>
<evidence type="ECO:0000313" key="15">
    <source>
        <dbReference type="Proteomes" id="UP001159405"/>
    </source>
</evidence>
<dbReference type="SUPFAM" id="SSF63712">
    <property type="entry name" value="Nicotinic receptor ligand binding domain-like"/>
    <property type="match status" value="2"/>
</dbReference>
<feature type="transmembrane region" description="Helical" evidence="11">
    <location>
        <begin position="261"/>
        <end position="280"/>
    </location>
</feature>
<dbReference type="InterPro" id="IPR036719">
    <property type="entry name" value="Neuro-gated_channel_TM_sf"/>
</dbReference>
<dbReference type="NCBIfam" id="TIGR00860">
    <property type="entry name" value="LIC"/>
    <property type="match status" value="2"/>
</dbReference>
<feature type="transmembrane region" description="Helical" evidence="11">
    <location>
        <begin position="814"/>
        <end position="831"/>
    </location>
</feature>
<dbReference type="InterPro" id="IPR038050">
    <property type="entry name" value="Neuro_actylchol_rec"/>
</dbReference>
<feature type="transmembrane region" description="Helical" evidence="11">
    <location>
        <begin position="721"/>
        <end position="742"/>
    </location>
</feature>
<keyword evidence="4" id="KW-1003">Cell membrane</keyword>
<feature type="domain" description="Neurotransmitter-gated ion-channel ligand-binding" evidence="12">
    <location>
        <begin position="23"/>
        <end position="229"/>
    </location>
</feature>
<dbReference type="EMBL" id="CALNXK010000041">
    <property type="protein sequence ID" value="CAH3125673.1"/>
    <property type="molecule type" value="Genomic_DNA"/>
</dbReference>
<comment type="caution">
    <text evidence="11">Lacks conserved residue(s) required for the propagation of feature annotation.</text>
</comment>
<dbReference type="Pfam" id="PF02932">
    <property type="entry name" value="Neur_chan_memb"/>
    <property type="match status" value="2"/>
</dbReference>
<feature type="transmembrane region" description="Helical" evidence="11">
    <location>
        <begin position="659"/>
        <end position="684"/>
    </location>
</feature>
<dbReference type="InterPro" id="IPR006201">
    <property type="entry name" value="Neur_channel"/>
</dbReference>